<organism evidence="2 3">
    <name type="scientific">Spinacia oleracea</name>
    <name type="common">Spinach</name>
    <dbReference type="NCBI Taxonomy" id="3562"/>
    <lineage>
        <taxon>Eukaryota</taxon>
        <taxon>Viridiplantae</taxon>
        <taxon>Streptophyta</taxon>
        <taxon>Embryophyta</taxon>
        <taxon>Tracheophyta</taxon>
        <taxon>Spermatophyta</taxon>
        <taxon>Magnoliopsida</taxon>
        <taxon>eudicotyledons</taxon>
        <taxon>Gunneridae</taxon>
        <taxon>Pentapetalae</taxon>
        <taxon>Caryophyllales</taxon>
        <taxon>Chenopodiaceae</taxon>
        <taxon>Chenopodioideae</taxon>
        <taxon>Anserineae</taxon>
        <taxon>Spinacia</taxon>
    </lineage>
</organism>
<sequence>MKQEIERSLTSLSSKKAPMVWDCGSPLYDSFELSSLSHIIERHMMALPPSSSSSSSTRSSLSSSCSSLRSEGTSFDEGLKRKVEWEEVSKKKKAEKRIKVTSGQTFP</sequence>
<dbReference type="OrthoDB" id="690771at2759"/>
<dbReference type="KEGG" id="soe:110786446"/>
<feature type="compositionally biased region" description="Low complexity" evidence="1">
    <location>
        <begin position="50"/>
        <end position="70"/>
    </location>
</feature>
<dbReference type="GeneID" id="110786446"/>
<dbReference type="Proteomes" id="UP000813463">
    <property type="component" value="Chromosome 6"/>
</dbReference>
<proteinExistence type="predicted"/>
<reference evidence="2" key="1">
    <citation type="journal article" date="2021" name="Nat. Commun.">
        <title>Genomic analyses provide insights into spinach domestication and the genetic basis of agronomic traits.</title>
        <authorList>
            <person name="Cai X."/>
            <person name="Sun X."/>
            <person name="Xu C."/>
            <person name="Sun H."/>
            <person name="Wang X."/>
            <person name="Ge C."/>
            <person name="Zhang Z."/>
            <person name="Wang Q."/>
            <person name="Fei Z."/>
            <person name="Jiao C."/>
            <person name="Wang Q."/>
        </authorList>
    </citation>
    <scope>NUCLEOTIDE SEQUENCE [LARGE SCALE GENOMIC DNA]</scope>
    <source>
        <strain evidence="2">cv. Varoflay</strain>
    </source>
</reference>
<reference evidence="3" key="2">
    <citation type="submission" date="2025-08" db="UniProtKB">
        <authorList>
            <consortium name="RefSeq"/>
        </authorList>
    </citation>
    <scope>IDENTIFICATION</scope>
    <source>
        <tissue evidence="3">Leaf</tissue>
    </source>
</reference>
<name>A0A9R0IEK3_SPIOL</name>
<protein>
    <submittedName>
        <fullName evidence="3">Uncharacterized protein</fullName>
    </submittedName>
</protein>
<dbReference type="RefSeq" id="XP_021846694.1">
    <property type="nucleotide sequence ID" value="XM_021991002.2"/>
</dbReference>
<evidence type="ECO:0000256" key="1">
    <source>
        <dbReference type="SAM" id="MobiDB-lite"/>
    </source>
</evidence>
<feature type="compositionally biased region" description="Basic and acidic residues" evidence="1">
    <location>
        <begin position="77"/>
        <end position="89"/>
    </location>
</feature>
<dbReference type="PANTHER" id="PTHR33978:SF30">
    <property type="entry name" value="EXPRESSED PROTEIN"/>
    <property type="match status" value="1"/>
</dbReference>
<feature type="region of interest" description="Disordered" evidence="1">
    <location>
        <begin position="47"/>
        <end position="107"/>
    </location>
</feature>
<gene>
    <name evidence="3" type="primary">LOC110786446</name>
</gene>
<evidence type="ECO:0000313" key="3">
    <source>
        <dbReference type="RefSeq" id="XP_021846694.1"/>
    </source>
</evidence>
<dbReference type="AlphaFoldDB" id="A0A9R0IEK3"/>
<dbReference type="PANTHER" id="PTHR33978">
    <property type="entry name" value="SERINE/THREONINE-KINASE"/>
    <property type="match status" value="1"/>
</dbReference>
<keyword evidence="2" id="KW-1185">Reference proteome</keyword>
<evidence type="ECO:0000313" key="2">
    <source>
        <dbReference type="Proteomes" id="UP000813463"/>
    </source>
</evidence>
<accession>A0A9R0IEK3</accession>